<proteinExistence type="predicted"/>
<dbReference type="Proteomes" id="UP000681720">
    <property type="component" value="Unassembled WGS sequence"/>
</dbReference>
<reference evidence="2" key="1">
    <citation type="submission" date="2021-02" db="EMBL/GenBank/DDBJ databases">
        <authorList>
            <person name="Nowell W R."/>
        </authorList>
    </citation>
    <scope>NUCLEOTIDE SEQUENCE</scope>
</reference>
<evidence type="ECO:0000256" key="1">
    <source>
        <dbReference type="SAM" id="MobiDB-lite"/>
    </source>
</evidence>
<accession>A0A8S3K7X1</accession>
<feature type="compositionally biased region" description="Polar residues" evidence="1">
    <location>
        <begin position="144"/>
        <end position="158"/>
    </location>
</feature>
<feature type="compositionally biased region" description="Polar residues" evidence="1">
    <location>
        <begin position="28"/>
        <end position="88"/>
    </location>
</feature>
<sequence length="164" mass="16842">PQEEGSPPPLSIEPSSKFASLVIHDESSSSAFHSLQKSGVVSNITPERSPSPPASTQDPSKSSRNSPQEKGSSPPASVGHTSKTSSLATPDKNPSPPVSVQHTSEFVTLPALEEGSSSAFQSLQKSGVLSNITPGSPSPPASIQHGSKSSRNSPQEKISSPPAL</sequence>
<evidence type="ECO:0000313" key="2">
    <source>
        <dbReference type="EMBL" id="CAF5224764.1"/>
    </source>
</evidence>
<feature type="region of interest" description="Disordered" evidence="1">
    <location>
        <begin position="128"/>
        <end position="164"/>
    </location>
</feature>
<feature type="non-terminal residue" evidence="2">
    <location>
        <position position="164"/>
    </location>
</feature>
<comment type="caution">
    <text evidence="2">The sequence shown here is derived from an EMBL/GenBank/DDBJ whole genome shotgun (WGS) entry which is preliminary data.</text>
</comment>
<feature type="region of interest" description="Disordered" evidence="1">
    <location>
        <begin position="28"/>
        <end position="106"/>
    </location>
</feature>
<protein>
    <submittedName>
        <fullName evidence="2">Uncharacterized protein</fullName>
    </submittedName>
</protein>
<evidence type="ECO:0000313" key="3">
    <source>
        <dbReference type="Proteomes" id="UP000681720"/>
    </source>
</evidence>
<dbReference type="EMBL" id="CAJOBJ010374054">
    <property type="protein sequence ID" value="CAF5224764.1"/>
    <property type="molecule type" value="Genomic_DNA"/>
</dbReference>
<dbReference type="AlphaFoldDB" id="A0A8S3K7X1"/>
<feature type="non-terminal residue" evidence="2">
    <location>
        <position position="1"/>
    </location>
</feature>
<gene>
    <name evidence="2" type="ORF">GIL414_LOCUS86269</name>
</gene>
<organism evidence="2 3">
    <name type="scientific">Rotaria magnacalcarata</name>
    <dbReference type="NCBI Taxonomy" id="392030"/>
    <lineage>
        <taxon>Eukaryota</taxon>
        <taxon>Metazoa</taxon>
        <taxon>Spiralia</taxon>
        <taxon>Gnathifera</taxon>
        <taxon>Rotifera</taxon>
        <taxon>Eurotatoria</taxon>
        <taxon>Bdelloidea</taxon>
        <taxon>Philodinida</taxon>
        <taxon>Philodinidae</taxon>
        <taxon>Rotaria</taxon>
    </lineage>
</organism>
<name>A0A8S3K7X1_9BILA</name>